<sequence length="168" mass="17529">MSDVSTPRMAVANRSEARDDVSAETPSSRSIVSATSPSSATSASPEDRLSASRASAGRGAARQPHPFTALVHSFMEFLGAPVASPSLPPTEAAPGPTTASTATTTSPPDGAAAVASPPRPAAWTWMRFVREHMVNPWLNGLLFGTLTVLARGIHVRAVVARTRRLMVS</sequence>
<dbReference type="Proteomes" id="UP000274922">
    <property type="component" value="Unassembled WGS sequence"/>
</dbReference>
<feature type="compositionally biased region" description="Low complexity" evidence="1">
    <location>
        <begin position="25"/>
        <end position="44"/>
    </location>
</feature>
<organism evidence="2 3">
    <name type="scientific">Caulochytrium protostelioides</name>
    <dbReference type="NCBI Taxonomy" id="1555241"/>
    <lineage>
        <taxon>Eukaryota</taxon>
        <taxon>Fungi</taxon>
        <taxon>Fungi incertae sedis</taxon>
        <taxon>Chytridiomycota</taxon>
        <taxon>Chytridiomycota incertae sedis</taxon>
        <taxon>Chytridiomycetes</taxon>
        <taxon>Caulochytriales</taxon>
        <taxon>Caulochytriaceae</taxon>
        <taxon>Caulochytrium</taxon>
    </lineage>
</organism>
<dbReference type="AlphaFoldDB" id="A0A4P9X5H7"/>
<accession>A0A4P9X5H7</accession>
<gene>
    <name evidence="2" type="ORF">CXG81DRAFT_26913</name>
</gene>
<evidence type="ECO:0000256" key="1">
    <source>
        <dbReference type="SAM" id="MobiDB-lite"/>
    </source>
</evidence>
<feature type="region of interest" description="Disordered" evidence="1">
    <location>
        <begin position="83"/>
        <end position="116"/>
    </location>
</feature>
<feature type="compositionally biased region" description="Low complexity" evidence="1">
    <location>
        <begin position="51"/>
        <end position="62"/>
    </location>
</feature>
<dbReference type="EMBL" id="ML014219">
    <property type="protein sequence ID" value="RKP00384.1"/>
    <property type="molecule type" value="Genomic_DNA"/>
</dbReference>
<evidence type="ECO:0000313" key="3">
    <source>
        <dbReference type="Proteomes" id="UP000274922"/>
    </source>
</evidence>
<proteinExistence type="predicted"/>
<reference evidence="3" key="1">
    <citation type="journal article" date="2018" name="Nat. Microbiol.">
        <title>Leveraging single-cell genomics to expand the fungal tree of life.</title>
        <authorList>
            <person name="Ahrendt S.R."/>
            <person name="Quandt C.A."/>
            <person name="Ciobanu D."/>
            <person name="Clum A."/>
            <person name="Salamov A."/>
            <person name="Andreopoulos B."/>
            <person name="Cheng J.F."/>
            <person name="Woyke T."/>
            <person name="Pelin A."/>
            <person name="Henrissat B."/>
            <person name="Reynolds N.K."/>
            <person name="Benny G.L."/>
            <person name="Smith M.E."/>
            <person name="James T.Y."/>
            <person name="Grigoriev I.V."/>
        </authorList>
    </citation>
    <scope>NUCLEOTIDE SEQUENCE [LARGE SCALE GENOMIC DNA]</scope>
    <source>
        <strain evidence="3">ATCC 52028</strain>
    </source>
</reference>
<name>A0A4P9X5H7_9FUNG</name>
<evidence type="ECO:0000313" key="2">
    <source>
        <dbReference type="EMBL" id="RKP00384.1"/>
    </source>
</evidence>
<feature type="compositionally biased region" description="Low complexity" evidence="1">
    <location>
        <begin position="89"/>
        <end position="116"/>
    </location>
</feature>
<keyword evidence="3" id="KW-1185">Reference proteome</keyword>
<feature type="region of interest" description="Disordered" evidence="1">
    <location>
        <begin position="1"/>
        <end position="63"/>
    </location>
</feature>
<protein>
    <submittedName>
        <fullName evidence="2">Uncharacterized protein</fullName>
    </submittedName>
</protein>